<reference evidence="2" key="1">
    <citation type="submission" date="2022-12" db="EMBL/GenBank/DDBJ databases">
        <title>Whole genome sequence of Mycolicibacterium iranicum strain SBH312.</title>
        <authorList>
            <person name="Jani J."/>
            <person name="Arifin Mustapha Z."/>
            <person name="Ahmed K."/>
            <person name="Kai Ling C."/>
        </authorList>
    </citation>
    <scope>NUCLEOTIDE SEQUENCE</scope>
    <source>
        <strain evidence="2">SBH312</strain>
    </source>
</reference>
<dbReference type="Proteomes" id="UP001084650">
    <property type="component" value="Unassembled WGS sequence"/>
</dbReference>
<keyword evidence="1" id="KW-0472">Membrane</keyword>
<evidence type="ECO:0000256" key="1">
    <source>
        <dbReference type="SAM" id="Phobius"/>
    </source>
</evidence>
<dbReference type="EMBL" id="JAPQYE010000017">
    <property type="protein sequence ID" value="MCZ0731452.1"/>
    <property type="molecule type" value="Genomic_DNA"/>
</dbReference>
<keyword evidence="1" id="KW-0812">Transmembrane</keyword>
<feature type="transmembrane region" description="Helical" evidence="1">
    <location>
        <begin position="64"/>
        <end position="92"/>
    </location>
</feature>
<evidence type="ECO:0000313" key="3">
    <source>
        <dbReference type="Proteomes" id="UP001084650"/>
    </source>
</evidence>
<feature type="transmembrane region" description="Helical" evidence="1">
    <location>
        <begin position="24"/>
        <end position="52"/>
    </location>
</feature>
<evidence type="ECO:0000313" key="2">
    <source>
        <dbReference type="EMBL" id="MCZ0731452.1"/>
    </source>
</evidence>
<accession>A0ABT4HML1</accession>
<protein>
    <submittedName>
        <fullName evidence="2">Uncharacterized protein</fullName>
    </submittedName>
</protein>
<sequence length="124" mass="12489">MTTDGMGHPGYPVPPPPRRSGVDVAISVVTLLLTVVFGAAAAFFGLFSLAFLDHCPPATCSVEGAVNAVFTSLLAAAGVGVIGAIVTVIQLIRRKTAWPFAVGTFSLCAAAVLLGVVGYSTAVA</sequence>
<feature type="transmembrane region" description="Helical" evidence="1">
    <location>
        <begin position="98"/>
        <end position="119"/>
    </location>
</feature>
<proteinExistence type="predicted"/>
<comment type="caution">
    <text evidence="2">The sequence shown here is derived from an EMBL/GenBank/DDBJ whole genome shotgun (WGS) entry which is preliminary data.</text>
</comment>
<organism evidence="2 3">
    <name type="scientific">Mycolicibacterium iranicum</name>
    <name type="common">Mycobacterium iranicum</name>
    <dbReference type="NCBI Taxonomy" id="912594"/>
    <lineage>
        <taxon>Bacteria</taxon>
        <taxon>Bacillati</taxon>
        <taxon>Actinomycetota</taxon>
        <taxon>Actinomycetes</taxon>
        <taxon>Mycobacteriales</taxon>
        <taxon>Mycobacteriaceae</taxon>
        <taxon>Mycolicibacterium</taxon>
    </lineage>
</organism>
<keyword evidence="3" id="KW-1185">Reference proteome</keyword>
<keyword evidence="1" id="KW-1133">Transmembrane helix</keyword>
<name>A0ABT4HML1_MYCIR</name>
<dbReference type="RefSeq" id="WP_234814108.1">
    <property type="nucleotide sequence ID" value="NZ_JAPQYE010000017.1"/>
</dbReference>
<gene>
    <name evidence="2" type="ORF">OY187_25675</name>
</gene>